<dbReference type="RefSeq" id="WP_221275991.1">
    <property type="nucleotide sequence ID" value="NZ_JACHCA010000004.1"/>
</dbReference>
<accession>A0A841J8X6</accession>
<name>A0A841J8X6_9SPHI</name>
<dbReference type="EMBL" id="JACHCA010000004">
    <property type="protein sequence ID" value="MBB6127543.1"/>
    <property type="molecule type" value="Genomic_DNA"/>
</dbReference>
<proteinExistence type="predicted"/>
<dbReference type="Proteomes" id="UP000548326">
    <property type="component" value="Unassembled WGS sequence"/>
</dbReference>
<protein>
    <submittedName>
        <fullName evidence="1">Uncharacterized protein</fullName>
    </submittedName>
</protein>
<reference evidence="1 2" key="1">
    <citation type="submission" date="2020-08" db="EMBL/GenBank/DDBJ databases">
        <title>Genomic Encyclopedia of Type Strains, Phase IV (KMG-V): Genome sequencing to study the core and pangenomes of soil and plant-associated prokaryotes.</title>
        <authorList>
            <person name="Whitman W."/>
        </authorList>
    </citation>
    <scope>NUCLEOTIDE SEQUENCE [LARGE SCALE GENOMIC DNA]</scope>
    <source>
        <strain evidence="1 2">MP601</strain>
    </source>
</reference>
<gene>
    <name evidence="1" type="ORF">HDF22_001651</name>
</gene>
<evidence type="ECO:0000313" key="2">
    <source>
        <dbReference type="Proteomes" id="UP000548326"/>
    </source>
</evidence>
<sequence length="76" mass="8898">MNVEVFKTNVNTRRYADKLVNQIHKAFTHYNANFDLDDCDKILRIECNKGVIGSKKLIVFLNDYGCQCRDPTRLIF</sequence>
<comment type="caution">
    <text evidence="1">The sequence shown here is derived from an EMBL/GenBank/DDBJ whole genome shotgun (WGS) entry which is preliminary data.</text>
</comment>
<organism evidence="1 2">
    <name type="scientific">Mucilaginibacter lappiensis</name>
    <dbReference type="NCBI Taxonomy" id="354630"/>
    <lineage>
        <taxon>Bacteria</taxon>
        <taxon>Pseudomonadati</taxon>
        <taxon>Bacteroidota</taxon>
        <taxon>Sphingobacteriia</taxon>
        <taxon>Sphingobacteriales</taxon>
        <taxon>Sphingobacteriaceae</taxon>
        <taxon>Mucilaginibacter</taxon>
    </lineage>
</organism>
<evidence type="ECO:0000313" key="1">
    <source>
        <dbReference type="EMBL" id="MBB6127543.1"/>
    </source>
</evidence>
<dbReference type="AlphaFoldDB" id="A0A841J8X6"/>